<gene>
    <name evidence="1" type="ORF">GCM10022399_25230</name>
</gene>
<name>A0ABP7DPZ9_9MICO</name>
<dbReference type="EMBL" id="BAABDC010000003">
    <property type="protein sequence ID" value="GAA3707468.1"/>
    <property type="molecule type" value="Genomic_DNA"/>
</dbReference>
<comment type="caution">
    <text evidence="1">The sequence shown here is derived from an EMBL/GenBank/DDBJ whole genome shotgun (WGS) entry which is preliminary data.</text>
</comment>
<organism evidence="1 2">
    <name type="scientific">Terrabacter ginsenosidimutans</name>
    <dbReference type="NCBI Taxonomy" id="490575"/>
    <lineage>
        <taxon>Bacteria</taxon>
        <taxon>Bacillati</taxon>
        <taxon>Actinomycetota</taxon>
        <taxon>Actinomycetes</taxon>
        <taxon>Micrococcales</taxon>
        <taxon>Intrasporangiaceae</taxon>
        <taxon>Terrabacter</taxon>
    </lineage>
</organism>
<reference evidence="2" key="1">
    <citation type="journal article" date="2019" name="Int. J. Syst. Evol. Microbiol.">
        <title>The Global Catalogue of Microorganisms (GCM) 10K type strain sequencing project: providing services to taxonomists for standard genome sequencing and annotation.</title>
        <authorList>
            <consortium name="The Broad Institute Genomics Platform"/>
            <consortium name="The Broad Institute Genome Sequencing Center for Infectious Disease"/>
            <person name="Wu L."/>
            <person name="Ma J."/>
        </authorList>
    </citation>
    <scope>NUCLEOTIDE SEQUENCE [LARGE SCALE GENOMIC DNA]</scope>
    <source>
        <strain evidence="2">JCM 17125</strain>
    </source>
</reference>
<dbReference type="Proteomes" id="UP001501468">
    <property type="component" value="Unassembled WGS sequence"/>
</dbReference>
<proteinExistence type="predicted"/>
<keyword evidence="2" id="KW-1185">Reference proteome</keyword>
<accession>A0ABP7DPZ9</accession>
<protein>
    <submittedName>
        <fullName evidence="1">Uncharacterized protein</fullName>
    </submittedName>
</protein>
<sequence length="58" mass="6075">MTEAAFAAPTLAPAPMARIVMVAAVAVKIRRMGTVVAPPLRSPTPTPPWVDLLKVKAP</sequence>
<evidence type="ECO:0000313" key="1">
    <source>
        <dbReference type="EMBL" id="GAA3707468.1"/>
    </source>
</evidence>
<evidence type="ECO:0000313" key="2">
    <source>
        <dbReference type="Proteomes" id="UP001501468"/>
    </source>
</evidence>